<protein>
    <submittedName>
        <fullName evidence="1">Putative orfan</fullName>
    </submittedName>
</protein>
<dbReference type="KEGG" id="vg:80519340"/>
<dbReference type="GeneID" id="80519340"/>
<evidence type="ECO:0000313" key="1">
    <source>
        <dbReference type="EMBL" id="QKU35893.1"/>
    </source>
</evidence>
<dbReference type="EMBL" id="KY523104">
    <property type="protein sequence ID" value="QKU35893.1"/>
    <property type="molecule type" value="Genomic_DNA"/>
</dbReference>
<reference evidence="1" key="1">
    <citation type="submission" date="2017-01" db="EMBL/GenBank/DDBJ databases">
        <authorList>
            <person name="Assis F.L."/>
            <person name="Abrahao J.S."/>
            <person name="Silva L."/>
            <person name="Khalil J.B."/>
            <person name="Rodrigues R."/>
            <person name="Silva L.S."/>
            <person name="Arantes T."/>
            <person name="Boratto P."/>
            <person name="Andrade M."/>
            <person name="Kroon E.G."/>
            <person name="Ribeiro B."/>
            <person name="Bergier I."/>
            <person name="Seligmann H."/>
            <person name="Ghigo E."/>
            <person name="Colson P."/>
            <person name="Levasseur A."/>
            <person name="Raoult D."/>
            <person name="Scola B.L."/>
        </authorList>
    </citation>
    <scope>NUCLEOTIDE SEQUENCE</scope>
    <source>
        <strain evidence="1">Soda lake</strain>
    </source>
</reference>
<proteinExistence type="predicted"/>
<organism evidence="1">
    <name type="scientific">Tupanvirus soda lake</name>
    <dbReference type="NCBI Taxonomy" id="2126985"/>
    <lineage>
        <taxon>Viruses</taxon>
        <taxon>Varidnaviria</taxon>
        <taxon>Bamfordvirae</taxon>
        <taxon>Nucleocytoviricota</taxon>
        <taxon>Megaviricetes</taxon>
        <taxon>Imitervirales</taxon>
        <taxon>Mimiviridae</taxon>
        <taxon>Megamimivirinae</taxon>
        <taxon>Tupanvirus</taxon>
        <taxon>Tupanvirus salinum</taxon>
    </lineage>
</organism>
<name>A0A6N1NXS5_9VIRU</name>
<dbReference type="RefSeq" id="YP_010782576.1">
    <property type="nucleotide sequence ID" value="NC_075039.1"/>
</dbReference>
<accession>A0A6N1NXS5</accession>
<reference evidence="1" key="2">
    <citation type="journal article" date="2018" name="Nat. Commun.">
        <title>Tailed giant Tupanvirus possesses the most complete translational apparatus of the known virosphere.</title>
        <authorList>
            <person name="Abrahao J."/>
            <person name="Silva L."/>
            <person name="Silva L.S."/>
            <person name="Khalil J.Y.B."/>
            <person name="Rodrigues R."/>
            <person name="Arantes T."/>
            <person name="Assis F."/>
            <person name="Boratto P."/>
            <person name="Andrade M."/>
            <person name="Kroon E.G."/>
            <person name="Ribeiro B."/>
            <person name="Bergier I."/>
            <person name="Seligmann H."/>
            <person name="Ghigo E."/>
            <person name="Colson P."/>
            <person name="Levasseur A."/>
            <person name="Kroemer G."/>
            <person name="Raoult D."/>
            <person name="La Scola B."/>
        </authorList>
    </citation>
    <scope>NUCLEOTIDE SEQUENCE [LARGE SCALE GENOMIC DNA]</scope>
    <source>
        <strain evidence="1">Soda lake</strain>
    </source>
</reference>
<sequence>MSNKVPEKVIELTRKDIVPPKPTDNHIRSLVTETTNKIYIVPNAGDPKSNNVHVYSRPGKKVSYWSW</sequence>